<organism evidence="3 4">
    <name type="scientific">Aquisphaera giovannonii</name>
    <dbReference type="NCBI Taxonomy" id="406548"/>
    <lineage>
        <taxon>Bacteria</taxon>
        <taxon>Pseudomonadati</taxon>
        <taxon>Planctomycetota</taxon>
        <taxon>Planctomycetia</taxon>
        <taxon>Isosphaerales</taxon>
        <taxon>Isosphaeraceae</taxon>
        <taxon>Aquisphaera</taxon>
    </lineage>
</organism>
<feature type="region of interest" description="Disordered" evidence="1">
    <location>
        <begin position="1"/>
        <end position="21"/>
    </location>
</feature>
<dbReference type="KEGG" id="agv:OJF2_47810"/>
<evidence type="ECO:0000256" key="1">
    <source>
        <dbReference type="SAM" id="MobiDB-lite"/>
    </source>
</evidence>
<dbReference type="InterPro" id="IPR011335">
    <property type="entry name" value="Restrct_endonuc-II-like"/>
</dbReference>
<gene>
    <name evidence="3" type="ORF">OJF2_47810</name>
</gene>
<evidence type="ECO:0000313" key="3">
    <source>
        <dbReference type="EMBL" id="QEH36221.1"/>
    </source>
</evidence>
<dbReference type="SUPFAM" id="SSF52980">
    <property type="entry name" value="Restriction endonuclease-like"/>
    <property type="match status" value="1"/>
</dbReference>
<dbReference type="EMBL" id="CP042997">
    <property type="protein sequence ID" value="QEH36221.1"/>
    <property type="molecule type" value="Genomic_DNA"/>
</dbReference>
<dbReference type="Proteomes" id="UP000324233">
    <property type="component" value="Chromosome"/>
</dbReference>
<evidence type="ECO:0000259" key="2">
    <source>
        <dbReference type="Pfam" id="PF05685"/>
    </source>
</evidence>
<dbReference type="Pfam" id="PF05685">
    <property type="entry name" value="Uma2"/>
    <property type="match status" value="1"/>
</dbReference>
<dbReference type="AlphaFoldDB" id="A0A5B9W888"/>
<protein>
    <recommendedName>
        <fullName evidence="2">Putative restriction endonuclease domain-containing protein</fullName>
    </recommendedName>
</protein>
<dbReference type="CDD" id="cd06260">
    <property type="entry name" value="DUF820-like"/>
    <property type="match status" value="1"/>
</dbReference>
<dbReference type="PANTHER" id="PTHR34107">
    <property type="entry name" value="SLL0198 PROTEIN-RELATED"/>
    <property type="match status" value="1"/>
</dbReference>
<dbReference type="OrthoDB" id="1807117at2"/>
<feature type="region of interest" description="Disordered" evidence="1">
    <location>
        <begin position="184"/>
        <end position="219"/>
    </location>
</feature>
<dbReference type="InterPro" id="IPR008538">
    <property type="entry name" value="Uma2"/>
</dbReference>
<sequence length="219" mass="24180">MSVASETKTRRHTPDDLLDLPDGDHYELVDGRFVEKPMSMRTGGVETRLILALGNYCEGRDLGSVFTASCGFQCFPDHPDRVRRPDVSFVRKDRIPADESLDGFAKIPPDLAVEVVSPRDLAGELDEKLDDYRSAGIPLIWVIYPASRKGWVYRVDGSVTLLREDDELSGEEVIPGFRCKVGSILPPSPTGKMPTLPEAGNGKRKPGEPRSRGGRRKSS</sequence>
<dbReference type="InterPro" id="IPR012296">
    <property type="entry name" value="Nuclease_put_TT1808"/>
</dbReference>
<name>A0A5B9W888_9BACT</name>
<feature type="domain" description="Putative restriction endonuclease" evidence="2">
    <location>
        <begin position="15"/>
        <end position="181"/>
    </location>
</feature>
<dbReference type="Gene3D" id="3.90.1570.10">
    <property type="entry name" value="tt1808, chain A"/>
    <property type="match status" value="1"/>
</dbReference>
<evidence type="ECO:0000313" key="4">
    <source>
        <dbReference type="Proteomes" id="UP000324233"/>
    </source>
</evidence>
<reference evidence="3 4" key="1">
    <citation type="submission" date="2019-08" db="EMBL/GenBank/DDBJ databases">
        <title>Deep-cultivation of Planctomycetes and their phenomic and genomic characterization uncovers novel biology.</title>
        <authorList>
            <person name="Wiegand S."/>
            <person name="Jogler M."/>
            <person name="Boedeker C."/>
            <person name="Pinto D."/>
            <person name="Vollmers J."/>
            <person name="Rivas-Marin E."/>
            <person name="Kohn T."/>
            <person name="Peeters S.H."/>
            <person name="Heuer A."/>
            <person name="Rast P."/>
            <person name="Oberbeckmann S."/>
            <person name="Bunk B."/>
            <person name="Jeske O."/>
            <person name="Meyerdierks A."/>
            <person name="Storesund J.E."/>
            <person name="Kallscheuer N."/>
            <person name="Luecker S."/>
            <person name="Lage O.M."/>
            <person name="Pohl T."/>
            <person name="Merkel B.J."/>
            <person name="Hornburger P."/>
            <person name="Mueller R.-W."/>
            <person name="Bruemmer F."/>
            <person name="Labrenz M."/>
            <person name="Spormann A.M."/>
            <person name="Op den Camp H."/>
            <person name="Overmann J."/>
            <person name="Amann R."/>
            <person name="Jetten M.S.M."/>
            <person name="Mascher T."/>
            <person name="Medema M.H."/>
            <person name="Devos D.P."/>
            <person name="Kaster A.-K."/>
            <person name="Ovreas L."/>
            <person name="Rohde M."/>
            <person name="Galperin M.Y."/>
            <person name="Jogler C."/>
        </authorList>
    </citation>
    <scope>NUCLEOTIDE SEQUENCE [LARGE SCALE GENOMIC DNA]</scope>
    <source>
        <strain evidence="3 4">OJF2</strain>
    </source>
</reference>
<proteinExistence type="predicted"/>
<accession>A0A5B9W888</accession>
<keyword evidence="4" id="KW-1185">Reference proteome</keyword>
<dbReference type="PANTHER" id="PTHR34107:SF1">
    <property type="entry name" value="SLL0198 PROTEIN"/>
    <property type="match status" value="1"/>
</dbReference>
<dbReference type="RefSeq" id="WP_148595933.1">
    <property type="nucleotide sequence ID" value="NZ_CP042997.1"/>
</dbReference>